<feature type="binding site" evidence="3">
    <location>
        <position position="211"/>
    </location>
    <ligand>
        <name>a divalent metal cation</name>
        <dbReference type="ChEBI" id="CHEBI:60240"/>
        <label>2</label>
    </ligand>
</feature>
<dbReference type="PANTHER" id="PTHR10819:SF3">
    <property type="entry name" value="PHOSPHOTRIESTERASE-RELATED PROTEIN"/>
    <property type="match status" value="1"/>
</dbReference>
<feature type="binding site" evidence="3">
    <location>
        <position position="179"/>
    </location>
    <ligand>
        <name>a divalent metal cation</name>
        <dbReference type="ChEBI" id="CHEBI:60240"/>
        <label>2</label>
    </ligand>
</feature>
<dbReference type="InterPro" id="IPR001559">
    <property type="entry name" value="Phosphotriesterase"/>
</dbReference>
<feature type="binding site" evidence="3">
    <location>
        <position position="306"/>
    </location>
    <ligand>
        <name>a divalent metal cation</name>
        <dbReference type="ChEBI" id="CHEBI:60240"/>
        <label>1</label>
    </ligand>
</feature>
<dbReference type="HOGENOM" id="CLU_054760_1_1_5"/>
<feature type="binding site" evidence="3">
    <location>
        <position position="179"/>
    </location>
    <ligand>
        <name>a divalent metal cation</name>
        <dbReference type="ChEBI" id="CHEBI:60240"/>
        <label>1</label>
    </ligand>
</feature>
<dbReference type="InterPro" id="IPR032466">
    <property type="entry name" value="Metal_Hydrolase"/>
</dbReference>
<evidence type="ECO:0000256" key="1">
    <source>
        <dbReference type="ARBA" id="ARBA00022723"/>
    </source>
</evidence>
<feature type="binding site" evidence="3">
    <location>
        <position position="240"/>
    </location>
    <ligand>
        <name>a divalent metal cation</name>
        <dbReference type="ChEBI" id="CHEBI:60240"/>
        <label>2</label>
    </ligand>
</feature>
<evidence type="ECO:0000256" key="3">
    <source>
        <dbReference type="PIRSR" id="PIRSR601559-52"/>
    </source>
</evidence>
<reference evidence="5 6" key="1">
    <citation type="journal article" date="2014" name="BMC Genomics">
        <title>Architecture and functions of a multipartite genome of the methylotrophic bacterium Paracoccus aminophilus JCM 7686, containing primary and secondary chromids.</title>
        <authorList>
            <person name="Dziewit L."/>
            <person name="Czarnecki J."/>
            <person name="Wibberg D."/>
            <person name="Radlinska M."/>
            <person name="Mrozek P."/>
            <person name="Szymczak M."/>
            <person name="Schluter A."/>
            <person name="Puhler A."/>
            <person name="Bartosik D."/>
        </authorList>
    </citation>
    <scope>NUCLEOTIDE SEQUENCE [LARGE SCALE GENOMIC DNA]</scope>
    <source>
        <strain evidence="5">JCM 7686</strain>
        <plasmid evidence="6">Plasmid pAMI4</plasmid>
    </source>
</reference>
<feature type="binding site" evidence="3">
    <location>
        <position position="38"/>
    </location>
    <ligand>
        <name>a divalent metal cation</name>
        <dbReference type="ChEBI" id="CHEBI:60240"/>
        <label>1</label>
    </ligand>
</feature>
<dbReference type="EMBL" id="CP006652">
    <property type="protein sequence ID" value="AGT10800.1"/>
    <property type="molecule type" value="Genomic_DNA"/>
</dbReference>
<dbReference type="AlphaFoldDB" id="S5Y4Y7"/>
<dbReference type="Pfam" id="PF02126">
    <property type="entry name" value="PTE"/>
    <property type="match status" value="1"/>
</dbReference>
<dbReference type="EC" id="3.1.8.1" evidence="5"/>
<dbReference type="GO" id="GO:0004063">
    <property type="term" value="F:aryldialkylphosphatase activity"/>
    <property type="evidence" value="ECO:0007669"/>
    <property type="project" value="UniProtKB-EC"/>
</dbReference>
<organism evidence="5 6">
    <name type="scientific">Paracoccus aminophilus JCM 7686</name>
    <dbReference type="NCBI Taxonomy" id="1367847"/>
    <lineage>
        <taxon>Bacteria</taxon>
        <taxon>Pseudomonadati</taxon>
        <taxon>Pseudomonadota</taxon>
        <taxon>Alphaproteobacteria</taxon>
        <taxon>Rhodobacterales</taxon>
        <taxon>Paracoccaceae</taxon>
        <taxon>Paracoccus</taxon>
    </lineage>
</organism>
<dbReference type="PANTHER" id="PTHR10819">
    <property type="entry name" value="PHOSPHOTRIESTERASE-RELATED"/>
    <property type="match status" value="1"/>
</dbReference>
<dbReference type="Gene3D" id="3.20.20.140">
    <property type="entry name" value="Metal-dependent hydrolases"/>
    <property type="match status" value="1"/>
</dbReference>
<dbReference type="InterPro" id="IPR017947">
    <property type="entry name" value="AryldialkylPase_Zn-BS"/>
</dbReference>
<evidence type="ECO:0000256" key="2">
    <source>
        <dbReference type="ARBA" id="ARBA00022801"/>
    </source>
</evidence>
<name>S5Y4Y7_PARAH</name>
<keyword evidence="5" id="KW-0614">Plasmid</keyword>
<dbReference type="PROSITE" id="PS01322">
    <property type="entry name" value="PHOSPHOTRIESTERASE_1"/>
    <property type="match status" value="1"/>
</dbReference>
<evidence type="ECO:0000313" key="6">
    <source>
        <dbReference type="Proteomes" id="UP000015480"/>
    </source>
</evidence>
<protein>
    <submittedName>
        <fullName evidence="5">Aryldialkylphosphatase</fullName>
        <ecNumber evidence="5">3.1.8.1</ecNumber>
    </submittedName>
</protein>
<gene>
    <name evidence="5" type="ORF">JCM7686_pAMI4p109</name>
</gene>
<comment type="similarity">
    <text evidence="4">Belongs to the metallo-dependent hydrolases superfamily. Phosphotriesterase family.</text>
</comment>
<dbReference type="OrthoDB" id="9795018at2"/>
<dbReference type="SUPFAM" id="SSF51556">
    <property type="entry name" value="Metallo-dependent hydrolases"/>
    <property type="match status" value="1"/>
</dbReference>
<dbReference type="RefSeq" id="WP_020952285.1">
    <property type="nucleotide sequence ID" value="NC_022049.1"/>
</dbReference>
<keyword evidence="2 5" id="KW-0378">Hydrolase</keyword>
<dbReference type="KEGG" id="pami:JCM7686_pAMI4p109"/>
<comment type="caution">
    <text evidence="4">Lacks conserved residue(s) required for the propagation of feature annotation.</text>
</comment>
<feature type="binding site" evidence="3">
    <location>
        <position position="36"/>
    </location>
    <ligand>
        <name>a divalent metal cation</name>
        <dbReference type="ChEBI" id="CHEBI:60240"/>
        <label>1</label>
    </ligand>
</feature>
<keyword evidence="6" id="KW-1185">Reference proteome</keyword>
<evidence type="ECO:0000256" key="4">
    <source>
        <dbReference type="PROSITE-ProRule" id="PRU00679"/>
    </source>
</evidence>
<accession>S5Y4Y7</accession>
<sequence length="363" mass="39729">MSEPKSELSQAHVNSGLVMTVNGPVAASEIGITLMHEHLNNDCSCWWNPPSDPARDYLVDAPITPEIYSELLQDPFVNRANLGVDEPEVVAKELGYFTRQGGCTVIDPTCRGIGRDPKVLRQIAKDAGVNIVMGAGYYLGTSLPDYFHDLSVEDIANQIVQEATVGVDGTDAKIGLIGEIGVGSDFTAAEEKSLRGAAQAQARTGLPLMVHLPAWFRVAHKVLDICEAEGADLKHTILCHMNPSWADRTYQHELAARGAFIEYDMLGNLFYYADQDVDCPADADSARAIQGLIEAGYSRQILLSHDVFLKCMLRHYGGNGYGFVNAHFLPRLKRLGLDPALVDSLMVVNPRRVFDARFAAQEN</sequence>
<dbReference type="Proteomes" id="UP000015480">
    <property type="component" value="Plasmid pAMI4"/>
</dbReference>
<dbReference type="eggNOG" id="COG1735">
    <property type="taxonomic scope" value="Bacteria"/>
</dbReference>
<geneLocation type="plasmid" evidence="5 6">
    <name>pAMI4</name>
</geneLocation>
<dbReference type="PATRIC" id="fig|1367847.3.peg.3738"/>
<evidence type="ECO:0000313" key="5">
    <source>
        <dbReference type="EMBL" id="AGT10800.1"/>
    </source>
</evidence>
<proteinExistence type="inferred from homology"/>
<keyword evidence="1 3" id="KW-0479">Metal-binding</keyword>
<dbReference type="GO" id="GO:0008270">
    <property type="term" value="F:zinc ion binding"/>
    <property type="evidence" value="ECO:0007669"/>
    <property type="project" value="InterPro"/>
</dbReference>
<dbReference type="PROSITE" id="PS51347">
    <property type="entry name" value="PHOSPHOTRIESTERASE_2"/>
    <property type="match status" value="1"/>
</dbReference>
<comment type="cofactor">
    <cofactor evidence="3">
        <name>a divalent metal cation</name>
        <dbReference type="ChEBI" id="CHEBI:60240"/>
    </cofactor>
    <text evidence="3">Binds 2 divalent metal cations per subunit.</text>
</comment>